<proteinExistence type="predicted"/>
<organism evidence="2 3">
    <name type="scientific">Angustibacter luteus</name>
    <dbReference type="NCBI Taxonomy" id="658456"/>
    <lineage>
        <taxon>Bacteria</taxon>
        <taxon>Bacillati</taxon>
        <taxon>Actinomycetota</taxon>
        <taxon>Actinomycetes</taxon>
        <taxon>Kineosporiales</taxon>
        <taxon>Kineosporiaceae</taxon>
    </lineage>
</organism>
<keyword evidence="1" id="KW-0862">Zinc</keyword>
<dbReference type="SUPFAM" id="SSF102588">
    <property type="entry name" value="LmbE-like"/>
    <property type="match status" value="1"/>
</dbReference>
<accession>A0ABW1JF86</accession>
<gene>
    <name evidence="2" type="ORF">ACFQDO_12900</name>
</gene>
<comment type="caution">
    <text evidence="2">The sequence shown here is derived from an EMBL/GenBank/DDBJ whole genome shotgun (WGS) entry which is preliminary data.</text>
</comment>
<evidence type="ECO:0000256" key="1">
    <source>
        <dbReference type="ARBA" id="ARBA00022833"/>
    </source>
</evidence>
<dbReference type="PANTHER" id="PTHR12993:SF28">
    <property type="entry name" value="LMBE FAMILY PROTEIN"/>
    <property type="match status" value="1"/>
</dbReference>
<dbReference type="InterPro" id="IPR003737">
    <property type="entry name" value="GlcNAc_PI_deacetylase-related"/>
</dbReference>
<dbReference type="InterPro" id="IPR024078">
    <property type="entry name" value="LmbE-like_dom_sf"/>
</dbReference>
<reference evidence="3" key="1">
    <citation type="journal article" date="2019" name="Int. J. Syst. Evol. Microbiol.">
        <title>The Global Catalogue of Microorganisms (GCM) 10K type strain sequencing project: providing services to taxonomists for standard genome sequencing and annotation.</title>
        <authorList>
            <consortium name="The Broad Institute Genomics Platform"/>
            <consortium name="The Broad Institute Genome Sequencing Center for Infectious Disease"/>
            <person name="Wu L."/>
            <person name="Ma J."/>
        </authorList>
    </citation>
    <scope>NUCLEOTIDE SEQUENCE [LARGE SCALE GENOMIC DNA]</scope>
    <source>
        <strain evidence="3">KACC 14249</strain>
    </source>
</reference>
<dbReference type="Pfam" id="PF02585">
    <property type="entry name" value="PIG-L"/>
    <property type="match status" value="1"/>
</dbReference>
<keyword evidence="3" id="KW-1185">Reference proteome</keyword>
<sequence length="241" mass="26525">MPLPDNEIERVLAVVAHPDDVDFGSAGTMAGFVQAGLQVTYLLCTYGEQGGFDETPRDQMPAIREAEQRAAAAAVGVDDVRFLSGYRDGWLEPTFELQREICRVIRQVRPQRVLTQSPDRFWDRLGASHPDHLAAGEATVRAVYPAARNPFAWPELIADEGLEPWTVQELWMMAHPESNHTVDITDDFDRKLAALHAHVSQTGHLGDGLEERLRQWGTTVASGGGLGEGRLAEAFRVVATG</sequence>
<dbReference type="Proteomes" id="UP001596189">
    <property type="component" value="Unassembled WGS sequence"/>
</dbReference>
<protein>
    <submittedName>
        <fullName evidence="2">PIG-L deacetylase family protein</fullName>
    </submittedName>
</protein>
<dbReference type="RefSeq" id="WP_345715284.1">
    <property type="nucleotide sequence ID" value="NZ_BAABFP010000002.1"/>
</dbReference>
<dbReference type="EMBL" id="JBHSRD010000004">
    <property type="protein sequence ID" value="MFC6008027.1"/>
    <property type="molecule type" value="Genomic_DNA"/>
</dbReference>
<dbReference type="PANTHER" id="PTHR12993">
    <property type="entry name" value="N-ACETYLGLUCOSAMINYL-PHOSPHATIDYLINOSITOL DE-N-ACETYLASE-RELATED"/>
    <property type="match status" value="1"/>
</dbReference>
<dbReference type="Gene3D" id="3.40.50.10320">
    <property type="entry name" value="LmbE-like"/>
    <property type="match status" value="1"/>
</dbReference>
<evidence type="ECO:0000313" key="3">
    <source>
        <dbReference type="Proteomes" id="UP001596189"/>
    </source>
</evidence>
<name>A0ABW1JF86_9ACTN</name>
<evidence type="ECO:0000313" key="2">
    <source>
        <dbReference type="EMBL" id="MFC6008027.1"/>
    </source>
</evidence>